<proteinExistence type="predicted"/>
<dbReference type="EMBL" id="JABFOF010000004">
    <property type="protein sequence ID" value="KAG2399466.1"/>
    <property type="molecule type" value="Genomic_DNA"/>
</dbReference>
<dbReference type="AlphaFoldDB" id="A0A8T0KID3"/>
<dbReference type="Proteomes" id="UP000743370">
    <property type="component" value="Unassembled WGS sequence"/>
</dbReference>
<comment type="caution">
    <text evidence="1">The sequence shown here is derived from an EMBL/GenBank/DDBJ whole genome shotgun (WGS) entry which is preliminary data.</text>
</comment>
<protein>
    <submittedName>
        <fullName evidence="1">Uncharacterized protein</fullName>
    </submittedName>
</protein>
<evidence type="ECO:0000313" key="1">
    <source>
        <dbReference type="EMBL" id="KAG2399466.1"/>
    </source>
</evidence>
<name>A0A8T0KID3_PHAAN</name>
<gene>
    <name evidence="1" type="ORF">HKW66_Vig0080520</name>
</gene>
<accession>A0A8T0KID3</accession>
<reference evidence="1 2" key="1">
    <citation type="submission" date="2020-05" db="EMBL/GenBank/DDBJ databases">
        <title>Vigna angularis (adzuki bean) Var. LongXiaoDou No. 4 denovo assembly.</title>
        <authorList>
            <person name="Xiang H."/>
        </authorList>
    </citation>
    <scope>NUCLEOTIDE SEQUENCE [LARGE SCALE GENOMIC DNA]</scope>
    <source>
        <tissue evidence="1">Leaf</tissue>
    </source>
</reference>
<organism evidence="1 2">
    <name type="scientific">Phaseolus angularis</name>
    <name type="common">Azuki bean</name>
    <name type="synonym">Vigna angularis</name>
    <dbReference type="NCBI Taxonomy" id="3914"/>
    <lineage>
        <taxon>Eukaryota</taxon>
        <taxon>Viridiplantae</taxon>
        <taxon>Streptophyta</taxon>
        <taxon>Embryophyta</taxon>
        <taxon>Tracheophyta</taxon>
        <taxon>Spermatophyta</taxon>
        <taxon>Magnoliopsida</taxon>
        <taxon>eudicotyledons</taxon>
        <taxon>Gunneridae</taxon>
        <taxon>Pentapetalae</taxon>
        <taxon>rosids</taxon>
        <taxon>fabids</taxon>
        <taxon>Fabales</taxon>
        <taxon>Fabaceae</taxon>
        <taxon>Papilionoideae</taxon>
        <taxon>50 kb inversion clade</taxon>
        <taxon>NPAAA clade</taxon>
        <taxon>indigoferoid/millettioid clade</taxon>
        <taxon>Phaseoleae</taxon>
        <taxon>Vigna</taxon>
    </lineage>
</organism>
<evidence type="ECO:0000313" key="2">
    <source>
        <dbReference type="Proteomes" id="UP000743370"/>
    </source>
</evidence>
<sequence length="66" mass="7169">MWVFLLAPSSGLCFPRREECASHRATGSRVRVLETIIVLWYAGMKVSPVGTAEASADDASAPRFAE</sequence>